<feature type="domain" description="B box-type" evidence="9">
    <location>
        <begin position="71"/>
        <end position="118"/>
    </location>
</feature>
<evidence type="ECO:0000256" key="4">
    <source>
        <dbReference type="ARBA" id="ARBA00022771"/>
    </source>
</evidence>
<dbReference type="PROSITE" id="PS51017">
    <property type="entry name" value="CCT"/>
    <property type="match status" value="1"/>
</dbReference>
<evidence type="ECO:0000313" key="12">
    <source>
        <dbReference type="Proteomes" id="UP000834106"/>
    </source>
</evidence>
<dbReference type="InterPro" id="IPR000315">
    <property type="entry name" value="Znf_B-box"/>
</dbReference>
<sequence>MGLGQDGGGVARAKCSLAGWNVAAKHCDYCKSAVALLFCRTDSAFMCMACDSKVHDVNSESLALSSTSRHERVWMCEVCEQGPASVTCKADAAVLCVACDCNIHSANPLASRHLRVPVMPFYNDAESLVKSTAASLLVPDLTSNILYTTSNVQHDKKNFNTQDSFVTDRWISQNPITTSRLDTDTTDMKSMEFLFSDDQLLDFYNPISSQQPDSVVPVQTMESPVPTKLTDHSSENRFEIDFTRSNISSYNNSYTTPSFSQSVSSSSMDVGIVPEGSSFSESSYPFGVDLSGNQGSQIVGLNREARVLRYREKRKNRKFEKTIRYASRKAYAETRPRIKGRFVKRTEPVESDIDQVFITDERYHIVPSF</sequence>
<evidence type="ECO:0000313" key="11">
    <source>
        <dbReference type="EMBL" id="CAI9761072.1"/>
    </source>
</evidence>
<protein>
    <submittedName>
        <fullName evidence="11">Uncharacterized protein</fullName>
    </submittedName>
</protein>
<feature type="domain" description="B box-type" evidence="9">
    <location>
        <begin position="22"/>
        <end position="75"/>
    </location>
</feature>
<gene>
    <name evidence="11" type="ORF">FPE_LOCUS8502</name>
</gene>
<dbReference type="InterPro" id="IPR045281">
    <property type="entry name" value="CONSTANS-like"/>
</dbReference>
<evidence type="ECO:0000256" key="7">
    <source>
        <dbReference type="PROSITE-ProRule" id="PRU00024"/>
    </source>
</evidence>
<feature type="domain" description="CCT" evidence="10">
    <location>
        <begin position="303"/>
        <end position="345"/>
    </location>
</feature>
<keyword evidence="4 7" id="KW-0863">Zinc-finger</keyword>
<dbReference type="InterPro" id="IPR010402">
    <property type="entry name" value="CCT_domain"/>
</dbReference>
<evidence type="ECO:0000256" key="8">
    <source>
        <dbReference type="PROSITE-ProRule" id="PRU00357"/>
    </source>
</evidence>
<dbReference type="SMART" id="SM00336">
    <property type="entry name" value="BBOX"/>
    <property type="match status" value="2"/>
</dbReference>
<comment type="subcellular location">
    <subcellularLocation>
        <location evidence="1 8">Nucleus</location>
    </subcellularLocation>
</comment>
<evidence type="ECO:0000259" key="10">
    <source>
        <dbReference type="PROSITE" id="PS51017"/>
    </source>
</evidence>
<dbReference type="InterPro" id="IPR049808">
    <property type="entry name" value="CONSTANS-like_Bbox1"/>
</dbReference>
<dbReference type="Proteomes" id="UP000834106">
    <property type="component" value="Chromosome 5"/>
</dbReference>
<dbReference type="Pfam" id="PF00643">
    <property type="entry name" value="zf-B_box"/>
    <property type="match status" value="2"/>
</dbReference>
<keyword evidence="12" id="KW-1185">Reference proteome</keyword>
<evidence type="ECO:0000259" key="9">
    <source>
        <dbReference type="PROSITE" id="PS50119"/>
    </source>
</evidence>
<dbReference type="CDD" id="cd19821">
    <property type="entry name" value="Bbox1_BBX-like"/>
    <property type="match status" value="2"/>
</dbReference>
<evidence type="ECO:0000256" key="2">
    <source>
        <dbReference type="ARBA" id="ARBA00010024"/>
    </source>
</evidence>
<accession>A0AAD1Z0S9</accession>
<evidence type="ECO:0000256" key="1">
    <source>
        <dbReference type="ARBA" id="ARBA00004123"/>
    </source>
</evidence>
<organism evidence="11 12">
    <name type="scientific">Fraxinus pennsylvanica</name>
    <dbReference type="NCBI Taxonomy" id="56036"/>
    <lineage>
        <taxon>Eukaryota</taxon>
        <taxon>Viridiplantae</taxon>
        <taxon>Streptophyta</taxon>
        <taxon>Embryophyta</taxon>
        <taxon>Tracheophyta</taxon>
        <taxon>Spermatophyta</taxon>
        <taxon>Magnoliopsida</taxon>
        <taxon>eudicotyledons</taxon>
        <taxon>Gunneridae</taxon>
        <taxon>Pentapetalae</taxon>
        <taxon>asterids</taxon>
        <taxon>lamiids</taxon>
        <taxon>Lamiales</taxon>
        <taxon>Oleaceae</taxon>
        <taxon>Oleeae</taxon>
        <taxon>Fraxinus</taxon>
    </lineage>
</organism>
<name>A0AAD1Z0S9_9LAMI</name>
<reference evidence="11" key="1">
    <citation type="submission" date="2023-05" db="EMBL/GenBank/DDBJ databases">
        <authorList>
            <person name="Huff M."/>
        </authorList>
    </citation>
    <scope>NUCLEOTIDE SEQUENCE</scope>
</reference>
<comment type="similarity">
    <text evidence="2">Belongs to the CONSTANS family.</text>
</comment>
<evidence type="ECO:0000256" key="5">
    <source>
        <dbReference type="ARBA" id="ARBA00022833"/>
    </source>
</evidence>
<dbReference type="AlphaFoldDB" id="A0AAD1Z0S9"/>
<dbReference type="PANTHER" id="PTHR31319:SF53">
    <property type="entry name" value="ZINC FINGER PROTEIN CONSTANS-LIKE 5"/>
    <property type="match status" value="1"/>
</dbReference>
<dbReference type="GO" id="GO:0008270">
    <property type="term" value="F:zinc ion binding"/>
    <property type="evidence" value="ECO:0007669"/>
    <property type="project" value="UniProtKB-KW"/>
</dbReference>
<dbReference type="GO" id="GO:0005634">
    <property type="term" value="C:nucleus"/>
    <property type="evidence" value="ECO:0007669"/>
    <property type="project" value="UniProtKB-SubCell"/>
</dbReference>
<dbReference type="EMBL" id="OU503040">
    <property type="protein sequence ID" value="CAI9761072.1"/>
    <property type="molecule type" value="Genomic_DNA"/>
</dbReference>
<dbReference type="PROSITE" id="PS50119">
    <property type="entry name" value="ZF_BBOX"/>
    <property type="match status" value="2"/>
</dbReference>
<keyword evidence="6 8" id="KW-0539">Nucleus</keyword>
<evidence type="ECO:0000256" key="6">
    <source>
        <dbReference type="ARBA" id="ARBA00023242"/>
    </source>
</evidence>
<evidence type="ECO:0000256" key="3">
    <source>
        <dbReference type="ARBA" id="ARBA00022723"/>
    </source>
</evidence>
<proteinExistence type="inferred from homology"/>
<dbReference type="GO" id="GO:0009909">
    <property type="term" value="P:regulation of flower development"/>
    <property type="evidence" value="ECO:0007669"/>
    <property type="project" value="InterPro"/>
</dbReference>
<keyword evidence="3" id="KW-0479">Metal-binding</keyword>
<dbReference type="Pfam" id="PF06203">
    <property type="entry name" value="CCT"/>
    <property type="match status" value="1"/>
</dbReference>
<keyword evidence="5" id="KW-0862">Zinc</keyword>
<dbReference type="GO" id="GO:0003700">
    <property type="term" value="F:DNA-binding transcription factor activity"/>
    <property type="evidence" value="ECO:0007669"/>
    <property type="project" value="TreeGrafter"/>
</dbReference>
<dbReference type="PANTHER" id="PTHR31319">
    <property type="entry name" value="ZINC FINGER PROTEIN CONSTANS-LIKE 4"/>
    <property type="match status" value="1"/>
</dbReference>